<dbReference type="RefSeq" id="XP_003038405.1">
    <property type="nucleotide sequence ID" value="XM_003038359.1"/>
</dbReference>
<feature type="non-terminal residue" evidence="1">
    <location>
        <position position="448"/>
    </location>
</feature>
<organism evidence="2">
    <name type="scientific">Schizophyllum commune (strain H4-8 / FGSC 9210)</name>
    <name type="common">Split gill fungus</name>
    <dbReference type="NCBI Taxonomy" id="578458"/>
    <lineage>
        <taxon>Eukaryota</taxon>
        <taxon>Fungi</taxon>
        <taxon>Dikarya</taxon>
        <taxon>Basidiomycota</taxon>
        <taxon>Agaricomycotina</taxon>
        <taxon>Agaricomycetes</taxon>
        <taxon>Agaricomycetidae</taxon>
        <taxon>Agaricales</taxon>
        <taxon>Schizophyllaceae</taxon>
        <taxon>Schizophyllum</taxon>
    </lineage>
</organism>
<dbReference type="AlphaFoldDB" id="D8PMK2"/>
<dbReference type="HOGENOM" id="CLU_021164_0_0_1"/>
<sequence>MNEALQLPEILYLICRCLYYGEISRLSRVSRYLHLIVGSVLWESIAGLDPLLRLMPQDAWHLELVNDDTNRYRYFNFSRTLQREDWIPVLAKSKFVKNLHNVDGFYNCIQFRATVAQFIVDRPPPSLLLPNVRRLCCYPHDYLVDDTLILTPFYRILLSPSITTLELKACCFVDVKALTATCPNVDSLTIWCRCESDALGAHAALMDTLGQWSHLESVHLTLHDWTWDPNPILALSHLESLSSLHVHQEGYFDQLQVPQFHANSFPSLCTMVLESISLDLIAAIVQSWHAPKDMEVIDLQGVFGHDSYSVTVLRAIQEKCAPSHLRKVIVRPPYGSSASPEEPPLLRLRHLQPLSGFRNLAEVTFLMTDAAFLTDDDHARIASWWPRLQKLHLTVRYSSESAFASYPSLLSYARGCPYLQELSINLTAASDDPGRLPYAGAQPSTQFP</sequence>
<name>D8PMK2_SCHCM</name>
<keyword evidence="2" id="KW-1185">Reference proteome</keyword>
<dbReference type="Proteomes" id="UP000007431">
    <property type="component" value="Unassembled WGS sequence"/>
</dbReference>
<proteinExistence type="predicted"/>
<evidence type="ECO:0008006" key="3">
    <source>
        <dbReference type="Google" id="ProtNLM"/>
    </source>
</evidence>
<dbReference type="OMA" id="LEHTHER"/>
<dbReference type="KEGG" id="scm:SCHCO_02531114"/>
<dbReference type="EMBL" id="GL377302">
    <property type="protein sequence ID" value="EFJ03503.1"/>
    <property type="molecule type" value="Genomic_DNA"/>
</dbReference>
<gene>
    <name evidence="1" type="ORF">SCHCODRAFT_103534</name>
</gene>
<dbReference type="SUPFAM" id="SSF52047">
    <property type="entry name" value="RNI-like"/>
    <property type="match status" value="1"/>
</dbReference>
<dbReference type="InParanoid" id="D8PMK2"/>
<dbReference type="GeneID" id="9589059"/>
<evidence type="ECO:0000313" key="1">
    <source>
        <dbReference type="EMBL" id="EFJ03503.1"/>
    </source>
</evidence>
<dbReference type="InterPro" id="IPR032675">
    <property type="entry name" value="LRR_dom_sf"/>
</dbReference>
<protein>
    <recommendedName>
        <fullName evidence="3">F-box domain-containing protein</fullName>
    </recommendedName>
</protein>
<evidence type="ECO:0000313" key="2">
    <source>
        <dbReference type="Proteomes" id="UP000007431"/>
    </source>
</evidence>
<dbReference type="VEuPathDB" id="FungiDB:SCHCODRAFT_02531114"/>
<accession>D8PMK2</accession>
<dbReference type="OrthoDB" id="3258386at2759"/>
<dbReference type="Gene3D" id="3.80.10.10">
    <property type="entry name" value="Ribonuclease Inhibitor"/>
    <property type="match status" value="1"/>
</dbReference>
<reference evidence="1 2" key="1">
    <citation type="journal article" date="2010" name="Nat. Biotechnol.">
        <title>Genome sequence of the model mushroom Schizophyllum commune.</title>
        <authorList>
            <person name="Ohm R.A."/>
            <person name="de Jong J.F."/>
            <person name="Lugones L.G."/>
            <person name="Aerts A."/>
            <person name="Kothe E."/>
            <person name="Stajich J.E."/>
            <person name="de Vries R.P."/>
            <person name="Record E."/>
            <person name="Levasseur A."/>
            <person name="Baker S.E."/>
            <person name="Bartholomew K.A."/>
            <person name="Coutinho P.M."/>
            <person name="Erdmann S."/>
            <person name="Fowler T.J."/>
            <person name="Gathman A.C."/>
            <person name="Lombard V."/>
            <person name="Henrissat B."/>
            <person name="Knabe N."/>
            <person name="Kuees U."/>
            <person name="Lilly W.W."/>
            <person name="Lindquist E."/>
            <person name="Lucas S."/>
            <person name="Magnuson J.K."/>
            <person name="Piumi F."/>
            <person name="Raudaskoski M."/>
            <person name="Salamov A."/>
            <person name="Schmutz J."/>
            <person name="Schwarze F.W.M.R."/>
            <person name="vanKuyk P.A."/>
            <person name="Horton J.S."/>
            <person name="Grigoriev I.V."/>
            <person name="Woesten H.A.B."/>
        </authorList>
    </citation>
    <scope>NUCLEOTIDE SEQUENCE [LARGE SCALE GENOMIC DNA]</scope>
    <source>
        <strain evidence="2">H4-8 / FGSC 9210</strain>
    </source>
</reference>